<gene>
    <name evidence="2" type="ORF">DFA_06999</name>
</gene>
<dbReference type="AlphaFoldDB" id="F4PX92"/>
<evidence type="ECO:0000313" key="3">
    <source>
        <dbReference type="Proteomes" id="UP000007797"/>
    </source>
</evidence>
<dbReference type="GeneID" id="14871936"/>
<sequence>MIGSQPPINVGGVFKRQIHNYIIMYMKSIIVFLFAAFALATAANSYTNFAGTFEVASLPTDAQASAQALSGGATATFEDDGSSYTISYKISFNTTTADFTAANITGISVFNPSAPGTVPSGVTGTAIPLAMNGTGITVNGLNFQAVGSFVVGNPTYSVVKQQVQKVANADSTAQFFVVVYYGGNATSDPVPASRSQLKWENNDAPAGSDSGDSSKVAISFGLVLLSSVFALLF</sequence>
<accession>F4PX92</accession>
<dbReference type="KEGG" id="dfa:DFA_06999"/>
<feature type="region of interest" description="Disordered" evidence="1">
    <location>
        <begin position="189"/>
        <end position="212"/>
    </location>
</feature>
<evidence type="ECO:0000313" key="2">
    <source>
        <dbReference type="EMBL" id="EGG19895.1"/>
    </source>
</evidence>
<evidence type="ECO:0000256" key="1">
    <source>
        <dbReference type="SAM" id="MobiDB-lite"/>
    </source>
</evidence>
<organism evidence="2 3">
    <name type="scientific">Cavenderia fasciculata</name>
    <name type="common">Slime mold</name>
    <name type="synonym">Dictyostelium fasciculatum</name>
    <dbReference type="NCBI Taxonomy" id="261658"/>
    <lineage>
        <taxon>Eukaryota</taxon>
        <taxon>Amoebozoa</taxon>
        <taxon>Evosea</taxon>
        <taxon>Eumycetozoa</taxon>
        <taxon>Dictyostelia</taxon>
        <taxon>Acytosteliales</taxon>
        <taxon>Cavenderiaceae</taxon>
        <taxon>Cavenderia</taxon>
    </lineage>
</organism>
<dbReference type="EMBL" id="GL883013">
    <property type="protein sequence ID" value="EGG19895.1"/>
    <property type="molecule type" value="Genomic_DNA"/>
</dbReference>
<name>F4PX92_CACFS</name>
<keyword evidence="3" id="KW-1185">Reference proteome</keyword>
<dbReference type="RefSeq" id="XP_004366878.1">
    <property type="nucleotide sequence ID" value="XM_004366821.1"/>
</dbReference>
<proteinExistence type="predicted"/>
<protein>
    <submittedName>
        <fullName evidence="2">Uncharacterized protein</fullName>
    </submittedName>
</protein>
<dbReference type="Proteomes" id="UP000007797">
    <property type="component" value="Unassembled WGS sequence"/>
</dbReference>
<reference evidence="3" key="1">
    <citation type="journal article" date="2011" name="Genome Res.">
        <title>Phylogeny-wide analysis of social amoeba genomes highlights ancient origins for complex intercellular communication.</title>
        <authorList>
            <person name="Heidel A.J."/>
            <person name="Lawal H.M."/>
            <person name="Felder M."/>
            <person name="Schilde C."/>
            <person name="Helps N.R."/>
            <person name="Tunggal B."/>
            <person name="Rivero F."/>
            <person name="John U."/>
            <person name="Schleicher M."/>
            <person name="Eichinger L."/>
            <person name="Platzer M."/>
            <person name="Noegel A.A."/>
            <person name="Schaap P."/>
            <person name="Gloeckner G."/>
        </authorList>
    </citation>
    <scope>NUCLEOTIDE SEQUENCE [LARGE SCALE GENOMIC DNA]</scope>
    <source>
        <strain evidence="3">SH3</strain>
    </source>
</reference>